<dbReference type="Proteomes" id="UP000317327">
    <property type="component" value="Unassembled WGS sequence"/>
</dbReference>
<proteinExistence type="predicted"/>
<dbReference type="EMBL" id="UGUU01000001">
    <property type="protein sequence ID" value="SUD39905.1"/>
    <property type="molecule type" value="Genomic_DNA"/>
</dbReference>
<dbReference type="EMBL" id="SCFV01000002">
    <property type="protein sequence ID" value="TRO20451.1"/>
    <property type="molecule type" value="Genomic_DNA"/>
</dbReference>
<accession>A0A379IUI0</accession>
<protein>
    <submittedName>
        <fullName evidence="1">Uncharacterized protein</fullName>
    </submittedName>
</protein>
<evidence type="ECO:0000313" key="2">
    <source>
        <dbReference type="EMBL" id="TRO20451.1"/>
    </source>
</evidence>
<dbReference type="AlphaFoldDB" id="A0A379IUI0"/>
<dbReference type="OrthoDB" id="6198595at2"/>
<reference evidence="2 4" key="2">
    <citation type="submission" date="2019-01" db="EMBL/GenBank/DDBJ databases">
        <title>Whole genome shotgun sequencing of Pseudomonas spp. isolated by its ability to degrade furfural.</title>
        <authorList>
            <person name="Donoso R."/>
            <person name="Farkas C."/>
            <person name="Villegas P."/>
            <person name="Gonzales-Toro F."/>
            <person name="Guajardo-Parra M."/>
            <person name="Araya-Nail M."/>
            <person name="Morgante V."/>
            <person name="Perez-Pantoja D."/>
        </authorList>
    </citation>
    <scope>NUCLEOTIDE SEQUENCE [LARGE SCALE GENOMIC DNA]</scope>
    <source>
        <strain evidence="2 4">VN231</strain>
    </source>
</reference>
<gene>
    <name evidence="2" type="ORF">EQ836_06070</name>
    <name evidence="1" type="ORF">NCTC10899_02734</name>
</gene>
<organism evidence="1 3">
    <name type="scientific">Ectopseudomonas mendocina</name>
    <name type="common">Pseudomonas mendocina</name>
    <dbReference type="NCBI Taxonomy" id="300"/>
    <lineage>
        <taxon>Bacteria</taxon>
        <taxon>Pseudomonadati</taxon>
        <taxon>Pseudomonadota</taxon>
        <taxon>Gammaproteobacteria</taxon>
        <taxon>Pseudomonadales</taxon>
        <taxon>Pseudomonadaceae</taxon>
        <taxon>Ectopseudomonas</taxon>
    </lineage>
</organism>
<sequence>MQETDFPPGTCFYIKEFDVPLAQVPGQGWWNWYGGRARRYDPAGLKPGNHWLAESFAEWLALVEASLNQG</sequence>
<name>A0A379IUI0_ECTME</name>
<evidence type="ECO:0000313" key="1">
    <source>
        <dbReference type="EMBL" id="SUD39905.1"/>
    </source>
</evidence>
<dbReference type="Proteomes" id="UP000254260">
    <property type="component" value="Unassembled WGS sequence"/>
</dbReference>
<evidence type="ECO:0000313" key="4">
    <source>
        <dbReference type="Proteomes" id="UP000317327"/>
    </source>
</evidence>
<dbReference type="RefSeq" id="WP_041769465.1">
    <property type="nucleotide sequence ID" value="NZ_CAXYQS010000029.1"/>
</dbReference>
<reference evidence="1 3" key="1">
    <citation type="submission" date="2018-06" db="EMBL/GenBank/DDBJ databases">
        <authorList>
            <consortium name="Pathogen Informatics"/>
            <person name="Doyle S."/>
        </authorList>
    </citation>
    <scope>NUCLEOTIDE SEQUENCE [LARGE SCALE GENOMIC DNA]</scope>
    <source>
        <strain evidence="1 3">NCTC10899</strain>
    </source>
</reference>
<evidence type="ECO:0000313" key="3">
    <source>
        <dbReference type="Proteomes" id="UP000254260"/>
    </source>
</evidence>